<keyword evidence="15" id="KW-0251">Elongation factor</keyword>
<dbReference type="Pfam" id="PF14639">
    <property type="entry name" value="YqgF"/>
    <property type="match status" value="1"/>
</dbReference>
<keyword evidence="16" id="KW-1185">Reference proteome</keyword>
<feature type="region of interest" description="Disordered" evidence="12">
    <location>
        <begin position="1"/>
        <end position="91"/>
    </location>
</feature>
<sequence length="1365" mass="157195">MSSRDEAAEPYNMQNDFFNDQDEEEFEGEGEPVGYDQDDEEEDDDEDEEEEEEDEEEARKIAEGFIVDDEEEEDQESDDSGEVTVKRKKRKKVEAFTEELDEEDLDLLEENTGLKLARSAGPKLKRLKRGREEPSFTLSSKSVEKIFSDEEEEPAARDDLNDFIADEDDDLDEVLGDRYRDERTPYYDTDRSRRPKSGKGMMEMLPEGLSEDAVMDMYDIFGDGGDYEWALYDDEPLEADKHENEPQLADIFEPSELAERMLTEEDEVIRLTDVPERLQMRYEGLKKTFGEIEMSQVQEEGEWIARQLARARGLDQPSEKFTTAVTYVVGFFVREFLEVPHIKDHRRDFFTEIDKTTGATTEILTNDELWDIYDLDFKYHSFKERKVTLKEFLARCFIKDDYVDEMSSRVEKVEEVTDLTDYVNFKFSDNVNARQQQNNGPKRPSNKSLYELSQKTKIPAFLPKFGITARELGANYLHGNRRYYPEDIDLNPEDEAQNYVDGSFPDSSKVLRAAKSILAQEIGYDPQMRKAMRRDWEGNAVVTVRPTEKGTRVIGDLHPMHPFKYLREKPVSSFKDGQFLYILKGESDGLLSIRITIPNYNAWFNKIAEYYLSDGYSDTVQQWNDQRKEVLEQALKDYLVPMMDKYIREQLRVEAQEHICKAASQSLQSKIDVGPFRGPDADRYKNGIPRVVAVSSGNGGPKDPTVAVFVNHRGRVLDHIQVPHLKDERHWKTMLEFIKSRKTNVVCLSGYTAETRKLLKHMQMMVTEINQSKESGAGTVDFVVVNDEAARLYKNSKRAEEEFGEMSEVARYCVSLARKLQNPVLEYVGLGRDLLALRHHEHQHLVPEDLLLFYLERALINVVNNLGVDINAAIHSPYIANALQYVCGFGPRKAQSILKKLDATGELESRTALVLRKLTPANTFMNCASYLRIRDVDGADILDDTRIHPQDYELARKMAGDALEIDEDEMDDYDSKVAIVTRVIKEYPDKLNDLILDDYAVVLRQQYNAPKRQILEHIKLELQGPYHDRRQKYSRPTMEETFVMVTGETPQTLSQGFIVPAKVVALRGKIAHCILDSGLEGVIYVDNVSDDRVVNVADVVQPGQTINCKVLRIDKEKFVVDLSCKASDTKPDGDLALRKLPEDPYYDYQDEKREADRRKLKQQKQARAKRSIRHPLFQQLDHKQAEEFLANRQRGDLVIRPSSRGYDHIAITWKVDEGVYQHVDVLVLRSGNDYDPSTKVKVGDQVFEDLDELIVTYVEAIARKVQELVSHPKYKPGGYKALQEHLAASTRANPNMSAYGFCMSERPGYFDLGYKLNAHAPPMRWPVKVLPEGYRLRDTSYPIVGDLIDGFKRLQASEARRRRHR</sequence>
<dbReference type="InterPro" id="IPR023323">
    <property type="entry name" value="Tex-like_dom_sf"/>
</dbReference>
<accession>A0A8H7BS24</accession>
<dbReference type="FunFam" id="3.30.505.10:FF:000056">
    <property type="entry name" value="Transcription elongation factor Spt6"/>
    <property type="match status" value="1"/>
</dbReference>
<protein>
    <recommendedName>
        <fullName evidence="4 10">Transcription elongation factor Spt6</fullName>
    </recommendedName>
</protein>
<dbReference type="InterPro" id="IPR028088">
    <property type="entry name" value="Spt6_HTH_DNA-bd_dom"/>
</dbReference>
<dbReference type="SUPFAM" id="SSF53098">
    <property type="entry name" value="Ribonuclease H-like"/>
    <property type="match status" value="1"/>
</dbReference>
<dbReference type="FunFam" id="1.10.10.2740:FF:000002">
    <property type="entry name" value="Transcription elongation factor Spt6"/>
    <property type="match status" value="1"/>
</dbReference>
<keyword evidence="5" id="KW-0158">Chromosome</keyword>
<dbReference type="Gene3D" id="2.40.50.140">
    <property type="entry name" value="Nucleic acid-binding proteins"/>
    <property type="match status" value="1"/>
</dbReference>
<dbReference type="OrthoDB" id="995477at2759"/>
<dbReference type="GO" id="GO:0031491">
    <property type="term" value="F:nucleosome binding"/>
    <property type="evidence" value="ECO:0007669"/>
    <property type="project" value="TreeGrafter"/>
</dbReference>
<dbReference type="InterPro" id="IPR028231">
    <property type="entry name" value="Spt6_YqgF"/>
</dbReference>
<dbReference type="InterPro" id="IPR000980">
    <property type="entry name" value="SH2"/>
</dbReference>
<dbReference type="InterPro" id="IPR036860">
    <property type="entry name" value="SH2_dom_sf"/>
</dbReference>
<keyword evidence="6 11" id="KW-0727">SH2 domain</keyword>
<dbReference type="SUPFAM" id="SSF50249">
    <property type="entry name" value="Nucleic acid-binding proteins"/>
    <property type="match status" value="1"/>
</dbReference>
<evidence type="ECO:0000256" key="10">
    <source>
        <dbReference type="PIRNR" id="PIRNR036947"/>
    </source>
</evidence>
<comment type="subcellular location">
    <subcellularLocation>
        <location evidence="2">Chromosome</location>
    </subcellularLocation>
    <subcellularLocation>
        <location evidence="1 10">Nucleus</location>
    </subcellularLocation>
</comment>
<dbReference type="PROSITE" id="PS50126">
    <property type="entry name" value="S1"/>
    <property type="match status" value="1"/>
</dbReference>
<evidence type="ECO:0000256" key="4">
    <source>
        <dbReference type="ARBA" id="ARBA00020248"/>
    </source>
</evidence>
<keyword evidence="8 10" id="KW-0539">Nucleus</keyword>
<dbReference type="SUPFAM" id="SSF47781">
    <property type="entry name" value="RuvA domain 2-like"/>
    <property type="match status" value="1"/>
</dbReference>
<dbReference type="Pfam" id="PF14632">
    <property type="entry name" value="SPT6_acidic"/>
    <property type="match status" value="1"/>
</dbReference>
<evidence type="ECO:0000256" key="6">
    <source>
        <dbReference type="ARBA" id="ARBA00022999"/>
    </source>
</evidence>
<dbReference type="CDD" id="cd09928">
    <property type="entry name" value="SH2_Cterm_SPT6_like"/>
    <property type="match status" value="1"/>
</dbReference>
<feature type="domain" description="S1 motif" evidence="14">
    <location>
        <begin position="1056"/>
        <end position="1125"/>
    </location>
</feature>
<dbReference type="InterPro" id="IPR037027">
    <property type="entry name" value="YqgF/RNaseH-like_dom_sf"/>
</dbReference>
<feature type="compositionally biased region" description="Acidic residues" evidence="12">
    <location>
        <begin position="66"/>
        <end position="81"/>
    </location>
</feature>
<dbReference type="InterPro" id="IPR012337">
    <property type="entry name" value="RNaseH-like_sf"/>
</dbReference>
<dbReference type="PANTHER" id="PTHR10145">
    <property type="entry name" value="TRANSCRIPTION ELONGATION FACTOR SPT6"/>
    <property type="match status" value="1"/>
</dbReference>
<evidence type="ECO:0000256" key="1">
    <source>
        <dbReference type="ARBA" id="ARBA00004123"/>
    </source>
</evidence>
<dbReference type="InterPro" id="IPR023319">
    <property type="entry name" value="Tex-like_HTH_dom_sf"/>
</dbReference>
<dbReference type="Gene3D" id="1.10.10.650">
    <property type="entry name" value="RuvA domain 2-like"/>
    <property type="match status" value="1"/>
</dbReference>
<evidence type="ECO:0000256" key="8">
    <source>
        <dbReference type="ARBA" id="ARBA00023242"/>
    </source>
</evidence>
<dbReference type="Pfam" id="PF14635">
    <property type="entry name" value="HHH_7"/>
    <property type="match status" value="1"/>
</dbReference>
<dbReference type="InterPro" id="IPR042066">
    <property type="entry name" value="Spt6_death-like"/>
</dbReference>
<dbReference type="GO" id="GO:0003677">
    <property type="term" value="F:DNA binding"/>
    <property type="evidence" value="ECO:0007669"/>
    <property type="project" value="InterPro"/>
</dbReference>
<reference evidence="15" key="1">
    <citation type="submission" date="2020-01" db="EMBL/GenBank/DDBJ databases">
        <title>Genome Sequencing of Three Apophysomyces-Like Fungal Strains Confirms a Novel Fungal Genus in the Mucoromycota with divergent Burkholderia-like Endosymbiotic Bacteria.</title>
        <authorList>
            <person name="Stajich J.E."/>
            <person name="Macias A.M."/>
            <person name="Carter-House D."/>
            <person name="Lovett B."/>
            <person name="Kasson L.R."/>
            <person name="Berry K."/>
            <person name="Grigoriev I."/>
            <person name="Chang Y."/>
            <person name="Spatafora J."/>
            <person name="Kasson M.T."/>
        </authorList>
    </citation>
    <scope>NUCLEOTIDE SEQUENCE</scope>
    <source>
        <strain evidence="15">NRRL A-21654</strain>
    </source>
</reference>
<keyword evidence="7 10" id="KW-0804">Transcription</keyword>
<dbReference type="InterPro" id="IPR028083">
    <property type="entry name" value="Spt6_acidic_N_dom"/>
</dbReference>
<gene>
    <name evidence="15" type="primary">SPT6</name>
    <name evidence="15" type="ORF">EC973_007351</name>
</gene>
<dbReference type="SUPFAM" id="SSF158832">
    <property type="entry name" value="Tex N-terminal region-like"/>
    <property type="match status" value="1"/>
</dbReference>
<dbReference type="InterPro" id="IPR032706">
    <property type="entry name" value="Spt6_HHH"/>
</dbReference>
<keyword evidence="15" id="KW-0648">Protein biosynthesis</keyword>
<dbReference type="GO" id="GO:0003746">
    <property type="term" value="F:translation elongation factor activity"/>
    <property type="evidence" value="ECO:0007669"/>
    <property type="project" value="UniProtKB-KW"/>
</dbReference>
<feature type="domain" description="SH2" evidence="13">
    <location>
        <begin position="1175"/>
        <end position="1273"/>
    </location>
</feature>
<dbReference type="GO" id="GO:0140673">
    <property type="term" value="P:transcription elongation-coupled chromatin remodeling"/>
    <property type="evidence" value="ECO:0007669"/>
    <property type="project" value="InterPro"/>
</dbReference>
<dbReference type="Gene3D" id="3.30.505.10">
    <property type="entry name" value="SH2 domain"/>
    <property type="match status" value="2"/>
</dbReference>
<feature type="region of interest" description="Disordered" evidence="12">
    <location>
        <begin position="146"/>
        <end position="174"/>
    </location>
</feature>
<dbReference type="InterPro" id="IPR017072">
    <property type="entry name" value="TF_Spt6"/>
</dbReference>
<dbReference type="GO" id="GO:0005694">
    <property type="term" value="C:chromosome"/>
    <property type="evidence" value="ECO:0007669"/>
    <property type="project" value="UniProtKB-SubCell"/>
</dbReference>
<comment type="caution">
    <text evidence="15">The sequence shown here is derived from an EMBL/GenBank/DDBJ whole genome shotgun (WGS) entry which is preliminary data.</text>
</comment>
<proteinExistence type="inferred from homology"/>
<dbReference type="Pfam" id="PF14633">
    <property type="entry name" value="SH2_2"/>
    <property type="match status" value="1"/>
</dbReference>
<dbReference type="PANTHER" id="PTHR10145:SF6">
    <property type="entry name" value="TRANSCRIPTION ELONGATION FACTOR SPT6"/>
    <property type="match status" value="1"/>
</dbReference>
<dbReference type="SUPFAM" id="SSF55550">
    <property type="entry name" value="SH2 domain"/>
    <property type="match status" value="1"/>
</dbReference>
<feature type="compositionally biased region" description="Acidic residues" evidence="12">
    <location>
        <begin position="19"/>
        <end position="56"/>
    </location>
</feature>
<dbReference type="InterPro" id="IPR035019">
    <property type="entry name" value="Spt6_SH2_N"/>
</dbReference>
<dbReference type="SMART" id="SM00316">
    <property type="entry name" value="S1"/>
    <property type="match status" value="1"/>
</dbReference>
<dbReference type="Pfam" id="PF21710">
    <property type="entry name" value="Spt6_S1"/>
    <property type="match status" value="1"/>
</dbReference>
<dbReference type="GO" id="GO:0008023">
    <property type="term" value="C:transcription elongation factor complex"/>
    <property type="evidence" value="ECO:0007669"/>
    <property type="project" value="TreeGrafter"/>
</dbReference>
<dbReference type="InterPro" id="IPR012340">
    <property type="entry name" value="NA-bd_OB-fold"/>
</dbReference>
<dbReference type="GO" id="GO:0042393">
    <property type="term" value="F:histone binding"/>
    <property type="evidence" value="ECO:0007669"/>
    <property type="project" value="TreeGrafter"/>
</dbReference>
<dbReference type="PIRSF" id="PIRSF036947">
    <property type="entry name" value="Spt6"/>
    <property type="match status" value="1"/>
</dbReference>
<dbReference type="Gene3D" id="1.10.3500.10">
    <property type="entry name" value="Tex N-terminal region-like"/>
    <property type="match status" value="1"/>
</dbReference>
<dbReference type="Pfam" id="PF22706">
    <property type="entry name" value="Tex_central_region"/>
    <property type="match status" value="1"/>
</dbReference>
<evidence type="ECO:0000256" key="9">
    <source>
        <dbReference type="ARBA" id="ARBA00093389"/>
    </source>
</evidence>
<dbReference type="Gene3D" id="3.30.420.140">
    <property type="entry name" value="YqgF/RNase H-like domain"/>
    <property type="match status" value="1"/>
</dbReference>
<evidence type="ECO:0000259" key="13">
    <source>
        <dbReference type="PROSITE" id="PS50001"/>
    </source>
</evidence>
<evidence type="ECO:0000313" key="15">
    <source>
        <dbReference type="EMBL" id="KAF7727590.1"/>
    </source>
</evidence>
<evidence type="ECO:0000256" key="11">
    <source>
        <dbReference type="PROSITE-ProRule" id="PRU00191"/>
    </source>
</evidence>
<comment type="function">
    <text evidence="10">Plays a role in maintenance of chromatin structure during RNA polymerase II transcription elongation thereby repressing transcription initiation from cryptic promoters. Mediates the reassembly of nucleosomes onto the promoters of at least a selected set of genes during repression; the nucleosome reassembly is essential for transcriptional repression.</text>
</comment>
<dbReference type="PROSITE" id="PS50001">
    <property type="entry name" value="SH2"/>
    <property type="match status" value="1"/>
</dbReference>
<evidence type="ECO:0000256" key="5">
    <source>
        <dbReference type="ARBA" id="ARBA00022454"/>
    </source>
</evidence>
<dbReference type="InterPro" id="IPR010994">
    <property type="entry name" value="RuvA_2-like"/>
</dbReference>
<evidence type="ECO:0000259" key="14">
    <source>
        <dbReference type="PROSITE" id="PS50126"/>
    </source>
</evidence>
<comment type="similarity">
    <text evidence="3 10">Belongs to the SPT6 family.</text>
</comment>
<dbReference type="InterPro" id="IPR049540">
    <property type="entry name" value="Spt6-like_S1"/>
</dbReference>
<feature type="compositionally biased region" description="Basic and acidic residues" evidence="12">
    <location>
        <begin position="146"/>
        <end position="160"/>
    </location>
</feature>
<dbReference type="Gene3D" id="1.10.150.850">
    <property type="entry name" value="Spt6, helix-hairpin-helix domain"/>
    <property type="match status" value="1"/>
</dbReference>
<dbReference type="EMBL" id="JABAYA010000053">
    <property type="protein sequence ID" value="KAF7727590.1"/>
    <property type="molecule type" value="Genomic_DNA"/>
</dbReference>
<evidence type="ECO:0000256" key="12">
    <source>
        <dbReference type="SAM" id="MobiDB-lite"/>
    </source>
</evidence>
<dbReference type="InterPro" id="IPR035420">
    <property type="entry name" value="Spt6_SH2"/>
</dbReference>
<dbReference type="CDD" id="cd09918">
    <property type="entry name" value="SH2_Nterm_SPT6_like"/>
    <property type="match status" value="1"/>
</dbReference>
<evidence type="ECO:0000313" key="16">
    <source>
        <dbReference type="Proteomes" id="UP000605846"/>
    </source>
</evidence>
<evidence type="ECO:0000256" key="7">
    <source>
        <dbReference type="ARBA" id="ARBA00023163"/>
    </source>
</evidence>
<evidence type="ECO:0000256" key="2">
    <source>
        <dbReference type="ARBA" id="ARBA00004286"/>
    </source>
</evidence>
<name>A0A8H7BS24_9FUNG</name>
<dbReference type="Gene3D" id="1.10.10.2740">
    <property type="entry name" value="Spt6, Death-like domain"/>
    <property type="match status" value="1"/>
</dbReference>
<comment type="function">
    <text evidence="9">Histone H3-H4 chaperone that plays a role in maintenance of chromatin structure during RNA polymerase II transcription elongation thereby repressing transcription initiation from cryptic promoters. Mediates the reassembly of nucleosomes onto the promoters of at least a selected set of genes during repression; the nucleosome reassembly is essential for transcriptional repression. Essential for viability.</text>
</comment>
<organism evidence="15 16">
    <name type="scientific">Apophysomyces ossiformis</name>
    <dbReference type="NCBI Taxonomy" id="679940"/>
    <lineage>
        <taxon>Eukaryota</taxon>
        <taxon>Fungi</taxon>
        <taxon>Fungi incertae sedis</taxon>
        <taxon>Mucoromycota</taxon>
        <taxon>Mucoromycotina</taxon>
        <taxon>Mucoromycetes</taxon>
        <taxon>Mucorales</taxon>
        <taxon>Mucorineae</taxon>
        <taxon>Mucoraceae</taxon>
        <taxon>Apophysomyces</taxon>
    </lineage>
</organism>
<evidence type="ECO:0000256" key="3">
    <source>
        <dbReference type="ARBA" id="ARBA00009253"/>
    </source>
</evidence>
<dbReference type="GO" id="GO:0034728">
    <property type="term" value="P:nucleosome organization"/>
    <property type="evidence" value="ECO:0007669"/>
    <property type="project" value="TreeGrafter"/>
</dbReference>
<dbReference type="InterPro" id="IPR055179">
    <property type="entry name" value="Tex-like_central_region"/>
</dbReference>
<feature type="compositionally biased region" description="Acidic residues" evidence="12">
    <location>
        <begin position="164"/>
        <end position="174"/>
    </location>
</feature>
<dbReference type="InterPro" id="IPR035018">
    <property type="entry name" value="Spt6_SH2_C"/>
</dbReference>
<dbReference type="Proteomes" id="UP000605846">
    <property type="component" value="Unassembled WGS sequence"/>
</dbReference>
<dbReference type="InterPro" id="IPR003029">
    <property type="entry name" value="S1_domain"/>
</dbReference>
<dbReference type="Pfam" id="PF14641">
    <property type="entry name" value="HTH_44"/>
    <property type="match status" value="1"/>
</dbReference>